<evidence type="ECO:0000256" key="2">
    <source>
        <dbReference type="ARBA" id="ARBA00022692"/>
    </source>
</evidence>
<dbReference type="GO" id="GO:0005886">
    <property type="term" value="C:plasma membrane"/>
    <property type="evidence" value="ECO:0007669"/>
    <property type="project" value="UniProtKB-SubCell"/>
</dbReference>
<feature type="transmembrane region" description="Helical" evidence="5">
    <location>
        <begin position="426"/>
        <end position="453"/>
    </location>
</feature>
<dbReference type="PANTHER" id="PTHR42718">
    <property type="entry name" value="MAJOR FACILITATOR SUPERFAMILY MULTIDRUG TRANSPORTER MFSC"/>
    <property type="match status" value="1"/>
</dbReference>
<feature type="transmembrane region" description="Helical" evidence="5">
    <location>
        <begin position="465"/>
        <end position="490"/>
    </location>
</feature>
<keyword evidence="2 5" id="KW-0812">Transmembrane</keyword>
<evidence type="ECO:0000313" key="8">
    <source>
        <dbReference type="Proteomes" id="UP000287171"/>
    </source>
</evidence>
<feature type="transmembrane region" description="Helical" evidence="5">
    <location>
        <begin position="32"/>
        <end position="55"/>
    </location>
</feature>
<feature type="transmembrane region" description="Helical" evidence="5">
    <location>
        <begin position="326"/>
        <end position="348"/>
    </location>
</feature>
<feature type="transmembrane region" description="Helical" evidence="5">
    <location>
        <begin position="67"/>
        <end position="88"/>
    </location>
</feature>
<evidence type="ECO:0000256" key="3">
    <source>
        <dbReference type="ARBA" id="ARBA00022989"/>
    </source>
</evidence>
<keyword evidence="8" id="KW-1185">Reference proteome</keyword>
<evidence type="ECO:0000256" key="5">
    <source>
        <dbReference type="SAM" id="Phobius"/>
    </source>
</evidence>
<dbReference type="Proteomes" id="UP000287171">
    <property type="component" value="Unassembled WGS sequence"/>
</dbReference>
<dbReference type="Gene3D" id="1.20.1250.20">
    <property type="entry name" value="MFS general substrate transporter like domains"/>
    <property type="match status" value="1"/>
</dbReference>
<evidence type="ECO:0000256" key="1">
    <source>
        <dbReference type="ARBA" id="ARBA00004651"/>
    </source>
</evidence>
<keyword evidence="3 5" id="KW-1133">Transmembrane helix</keyword>
<evidence type="ECO:0000259" key="6">
    <source>
        <dbReference type="PROSITE" id="PS50850"/>
    </source>
</evidence>
<feature type="transmembrane region" description="Helical" evidence="5">
    <location>
        <begin position="360"/>
        <end position="383"/>
    </location>
</feature>
<feature type="transmembrane region" description="Helical" evidence="5">
    <location>
        <begin position="157"/>
        <end position="181"/>
    </location>
</feature>
<evidence type="ECO:0000313" key="7">
    <source>
        <dbReference type="EMBL" id="GCE31166.1"/>
    </source>
</evidence>
<reference evidence="8" key="1">
    <citation type="submission" date="2018-12" db="EMBL/GenBank/DDBJ databases">
        <title>Tengunoibacter tsumagoiensis gen. nov., sp. nov., Dictyobacter kobayashii sp. nov., D. alpinus sp. nov., and D. joshuensis sp. nov. and description of Dictyobacteraceae fam. nov. within the order Ktedonobacterales isolated from Tengu-no-mugimeshi.</title>
        <authorList>
            <person name="Wang C.M."/>
            <person name="Zheng Y."/>
            <person name="Sakai Y."/>
            <person name="Toyoda A."/>
            <person name="Minakuchi Y."/>
            <person name="Abe K."/>
            <person name="Yokota A."/>
            <person name="Yabe S."/>
        </authorList>
    </citation>
    <scope>NUCLEOTIDE SEQUENCE [LARGE SCALE GENOMIC DNA]</scope>
    <source>
        <strain evidence="8">Uno16</strain>
    </source>
</reference>
<feature type="transmembrane region" description="Helical" evidence="5">
    <location>
        <begin position="226"/>
        <end position="244"/>
    </location>
</feature>
<evidence type="ECO:0000256" key="4">
    <source>
        <dbReference type="ARBA" id="ARBA00023136"/>
    </source>
</evidence>
<dbReference type="InterPro" id="IPR011701">
    <property type="entry name" value="MFS"/>
</dbReference>
<dbReference type="InterPro" id="IPR020846">
    <property type="entry name" value="MFS_dom"/>
</dbReference>
<name>A0A402BIL8_9CHLR</name>
<comment type="subcellular location">
    <subcellularLocation>
        <location evidence="1">Cell membrane</location>
        <topology evidence="1">Multi-pass membrane protein</topology>
    </subcellularLocation>
</comment>
<gene>
    <name evidence="7" type="ORF">KDA_66500</name>
</gene>
<feature type="transmembrane region" description="Helical" evidence="5">
    <location>
        <begin position="193"/>
        <end position="214"/>
    </location>
</feature>
<organism evidence="7 8">
    <name type="scientific">Dictyobacter alpinus</name>
    <dbReference type="NCBI Taxonomy" id="2014873"/>
    <lineage>
        <taxon>Bacteria</taxon>
        <taxon>Bacillati</taxon>
        <taxon>Chloroflexota</taxon>
        <taxon>Ktedonobacteria</taxon>
        <taxon>Ktedonobacterales</taxon>
        <taxon>Dictyobacteraceae</taxon>
        <taxon>Dictyobacter</taxon>
    </lineage>
</organism>
<dbReference type="PRINTS" id="PR01036">
    <property type="entry name" value="TCRTETB"/>
</dbReference>
<dbReference type="Gene3D" id="1.20.1720.10">
    <property type="entry name" value="Multidrug resistance protein D"/>
    <property type="match status" value="1"/>
</dbReference>
<dbReference type="OrthoDB" id="146360at2"/>
<dbReference type="CDD" id="cd17321">
    <property type="entry name" value="MFS_MMR_MDR_like"/>
    <property type="match status" value="1"/>
</dbReference>
<accession>A0A402BIL8</accession>
<dbReference type="EMBL" id="BIFT01000002">
    <property type="protein sequence ID" value="GCE31166.1"/>
    <property type="molecule type" value="Genomic_DNA"/>
</dbReference>
<dbReference type="PROSITE" id="PS50850">
    <property type="entry name" value="MFS"/>
    <property type="match status" value="1"/>
</dbReference>
<keyword evidence="4 5" id="KW-0472">Membrane</keyword>
<proteinExistence type="predicted"/>
<feature type="transmembrane region" description="Helical" evidence="5">
    <location>
        <begin position="250"/>
        <end position="272"/>
    </location>
</feature>
<dbReference type="Pfam" id="PF07690">
    <property type="entry name" value="MFS_1"/>
    <property type="match status" value="1"/>
</dbReference>
<sequence>MSTSAIPLEECTLIEQTEAGRSQETLVHPHRWLVLAIVMIGTFMAILDIFIVNVAVPSISKELHTDFSSIELVIAGYTLAYAVLVITGGRLGDLYGYKRLFMIGIAGFTLASAGCGLAATIPILIVARVIQGISAALMYPQVLSIIQVTFTGRERNIALGVFGAAMGLAAIAGQLLGGILVQANLWGLSWRPAFLVNIPFGVLALVGSSILLVNQPKPKGRMQLDIMGVGIVTITLLLLVIPLVDGREIGWPLWMIGLLIASIPFCALFIWYEQRVTRRGGTPLVKLALFKQQSFAVGMVIAMAFFAGNAGFLFVFTLFLQVGLGFSPLHAGLTFLPYSAGFFVSSLLAPRLLPHLGRGILSLGYITTAIGVFLVLTFILLAGSSVSSWILTPALIIQGIGQEFGLTPLVGSIVRRVQGQDAGAAAGALSTAFQVGNILGIAIIGLIFFFFLGTQPTTSAHTTQYIAAISGTLPFIAALNLISYALVFLIPHSDDEKEKR</sequence>
<feature type="domain" description="Major facilitator superfamily (MFS) profile" evidence="6">
    <location>
        <begin position="34"/>
        <end position="495"/>
    </location>
</feature>
<comment type="caution">
    <text evidence="7">The sequence shown here is derived from an EMBL/GenBank/DDBJ whole genome shotgun (WGS) entry which is preliminary data.</text>
</comment>
<dbReference type="InterPro" id="IPR036259">
    <property type="entry name" value="MFS_trans_sf"/>
</dbReference>
<feature type="transmembrane region" description="Helical" evidence="5">
    <location>
        <begin position="100"/>
        <end position="123"/>
    </location>
</feature>
<dbReference type="GO" id="GO:0022857">
    <property type="term" value="F:transmembrane transporter activity"/>
    <property type="evidence" value="ECO:0007669"/>
    <property type="project" value="InterPro"/>
</dbReference>
<dbReference type="SUPFAM" id="SSF103473">
    <property type="entry name" value="MFS general substrate transporter"/>
    <property type="match status" value="2"/>
</dbReference>
<dbReference type="RefSeq" id="WP_126631158.1">
    <property type="nucleotide sequence ID" value="NZ_BIFT01000002.1"/>
</dbReference>
<protein>
    <submittedName>
        <fullName evidence="7">MFS transporter</fullName>
    </submittedName>
</protein>
<feature type="transmembrane region" description="Helical" evidence="5">
    <location>
        <begin position="293"/>
        <end position="320"/>
    </location>
</feature>
<dbReference type="PANTHER" id="PTHR42718:SF39">
    <property type="entry name" value="ACTINORHODIN TRANSPORTER-RELATED"/>
    <property type="match status" value="1"/>
</dbReference>
<dbReference type="AlphaFoldDB" id="A0A402BIL8"/>